<accession>A0A845R1B6</accession>
<dbReference type="GO" id="GO:0005524">
    <property type="term" value="F:ATP binding"/>
    <property type="evidence" value="ECO:0007669"/>
    <property type="project" value="UniProtKB-KW"/>
</dbReference>
<evidence type="ECO:0000313" key="6">
    <source>
        <dbReference type="Proteomes" id="UP000467132"/>
    </source>
</evidence>
<dbReference type="PANTHER" id="PTHR42781">
    <property type="entry name" value="SPERMIDINE/PUTRESCINE IMPORT ATP-BINDING PROTEIN POTA"/>
    <property type="match status" value="1"/>
</dbReference>
<comment type="caution">
    <text evidence="5">The sequence shown here is derived from an EMBL/GenBank/DDBJ whole genome shotgun (WGS) entry which is preliminary data.</text>
</comment>
<dbReference type="OrthoDB" id="9801958at2"/>
<dbReference type="Pfam" id="PF00005">
    <property type="entry name" value="ABC_tran"/>
    <property type="match status" value="1"/>
</dbReference>
<evidence type="ECO:0000313" key="5">
    <source>
        <dbReference type="EMBL" id="NBI06363.1"/>
    </source>
</evidence>
<feature type="domain" description="ABC transporter" evidence="4">
    <location>
        <begin position="2"/>
        <end position="229"/>
    </location>
</feature>
<evidence type="ECO:0000256" key="3">
    <source>
        <dbReference type="ARBA" id="ARBA00022840"/>
    </source>
</evidence>
<dbReference type="PROSITE" id="PS00211">
    <property type="entry name" value="ABC_TRANSPORTER_1"/>
    <property type="match status" value="1"/>
</dbReference>
<dbReference type="InterPro" id="IPR050093">
    <property type="entry name" value="ABC_SmlMolc_Importer"/>
</dbReference>
<dbReference type="Proteomes" id="UP000467132">
    <property type="component" value="Unassembled WGS sequence"/>
</dbReference>
<dbReference type="InterPro" id="IPR027417">
    <property type="entry name" value="P-loop_NTPase"/>
</dbReference>
<keyword evidence="1" id="KW-0813">Transport</keyword>
<name>A0A845R1B6_9CLOT</name>
<dbReference type="RefSeq" id="WP_160196850.1">
    <property type="nucleotide sequence ID" value="NZ_QXXA01000006.1"/>
</dbReference>
<evidence type="ECO:0000256" key="1">
    <source>
        <dbReference type="ARBA" id="ARBA00022448"/>
    </source>
</evidence>
<sequence>MIEVKDLVVKYGDEVAINKMNLFVEKNTTCAIIGASGCGKTTLLYSLAGLVFPDKGSIYIDGIKNNGIRKNTAVILQNHGLLPWKTVWDNVALGLKARGVVKEKINDKVESILKELSIYDYKDKYPIELSGGQSQRVGICRALAINPDLLLMDEPTSALDQMTKEKLQNLVLKIYKNKPLTIVSVTHNIEEAVFLGQKIVIMNHGNVKSIINNPYFGVEQSRNQMEFYEMCLRVRKLLEEDRYYEKQ</sequence>
<keyword evidence="2" id="KW-0547">Nucleotide-binding</keyword>
<reference evidence="5 6" key="1">
    <citation type="submission" date="2018-08" db="EMBL/GenBank/DDBJ databases">
        <title>Murine metabolic-syndrome-specific gut microbial biobank.</title>
        <authorList>
            <person name="Liu C."/>
        </authorList>
    </citation>
    <scope>NUCLEOTIDE SEQUENCE [LARGE SCALE GENOMIC DNA]</scope>
    <source>
        <strain evidence="5 6">583</strain>
    </source>
</reference>
<gene>
    <name evidence="5" type="ORF">D3Z33_05750</name>
</gene>
<dbReference type="GO" id="GO:0016887">
    <property type="term" value="F:ATP hydrolysis activity"/>
    <property type="evidence" value="ECO:0007669"/>
    <property type="project" value="InterPro"/>
</dbReference>
<dbReference type="SUPFAM" id="SSF52540">
    <property type="entry name" value="P-loop containing nucleoside triphosphate hydrolases"/>
    <property type="match status" value="1"/>
</dbReference>
<proteinExistence type="predicted"/>
<dbReference type="InterPro" id="IPR003439">
    <property type="entry name" value="ABC_transporter-like_ATP-bd"/>
</dbReference>
<dbReference type="PROSITE" id="PS50893">
    <property type="entry name" value="ABC_TRANSPORTER_2"/>
    <property type="match status" value="1"/>
</dbReference>
<protein>
    <submittedName>
        <fullName evidence="5">ATP-binding cassette domain-containing protein</fullName>
    </submittedName>
</protein>
<dbReference type="PANTHER" id="PTHR42781:SF8">
    <property type="entry name" value="BICARBONATE TRANSPORT ATP-BINDING PROTEIN CMPC"/>
    <property type="match status" value="1"/>
</dbReference>
<organism evidence="5 6">
    <name type="scientific">Senegalia massiliensis</name>
    <dbReference type="NCBI Taxonomy" id="1720316"/>
    <lineage>
        <taxon>Bacteria</taxon>
        <taxon>Bacillati</taxon>
        <taxon>Bacillota</taxon>
        <taxon>Clostridia</taxon>
        <taxon>Eubacteriales</taxon>
        <taxon>Clostridiaceae</taxon>
        <taxon>Senegalia</taxon>
    </lineage>
</organism>
<dbReference type="SMART" id="SM00382">
    <property type="entry name" value="AAA"/>
    <property type="match status" value="1"/>
</dbReference>
<evidence type="ECO:0000256" key="2">
    <source>
        <dbReference type="ARBA" id="ARBA00022741"/>
    </source>
</evidence>
<dbReference type="EMBL" id="QXXA01000006">
    <property type="protein sequence ID" value="NBI06363.1"/>
    <property type="molecule type" value="Genomic_DNA"/>
</dbReference>
<dbReference type="InterPro" id="IPR017871">
    <property type="entry name" value="ABC_transporter-like_CS"/>
</dbReference>
<dbReference type="AlphaFoldDB" id="A0A845R1B6"/>
<keyword evidence="3 5" id="KW-0067">ATP-binding</keyword>
<dbReference type="InterPro" id="IPR003593">
    <property type="entry name" value="AAA+_ATPase"/>
</dbReference>
<keyword evidence="6" id="KW-1185">Reference proteome</keyword>
<evidence type="ECO:0000259" key="4">
    <source>
        <dbReference type="PROSITE" id="PS50893"/>
    </source>
</evidence>
<dbReference type="Gene3D" id="3.40.50.300">
    <property type="entry name" value="P-loop containing nucleotide triphosphate hydrolases"/>
    <property type="match status" value="1"/>
</dbReference>